<organism evidence="7 8">
    <name type="scientific">Miscanthus lutarioriparius</name>
    <dbReference type="NCBI Taxonomy" id="422564"/>
    <lineage>
        <taxon>Eukaryota</taxon>
        <taxon>Viridiplantae</taxon>
        <taxon>Streptophyta</taxon>
        <taxon>Embryophyta</taxon>
        <taxon>Tracheophyta</taxon>
        <taxon>Spermatophyta</taxon>
        <taxon>Magnoliopsida</taxon>
        <taxon>Liliopsida</taxon>
        <taxon>Poales</taxon>
        <taxon>Poaceae</taxon>
        <taxon>PACMAD clade</taxon>
        <taxon>Panicoideae</taxon>
        <taxon>Andropogonodae</taxon>
        <taxon>Andropogoneae</taxon>
        <taxon>Saccharinae</taxon>
        <taxon>Miscanthus</taxon>
    </lineage>
</organism>
<dbReference type="Pfam" id="PF10537">
    <property type="entry name" value="WAC_Acf1_DNA_bd"/>
    <property type="match status" value="1"/>
</dbReference>
<dbReference type="GO" id="GO:0000785">
    <property type="term" value="C:chromatin"/>
    <property type="evidence" value="ECO:0007669"/>
    <property type="project" value="UniProtKB-ARBA"/>
</dbReference>
<keyword evidence="4" id="KW-0732">Signal</keyword>
<dbReference type="PANTHER" id="PTHR15546:SF8">
    <property type="entry name" value="OS02G0556900 PROTEIN"/>
    <property type="match status" value="1"/>
</dbReference>
<dbReference type="AlphaFoldDB" id="A0A811PMT1"/>
<proteinExistence type="predicted"/>
<dbReference type="Pfam" id="PF15613">
    <property type="entry name" value="WSD"/>
    <property type="match status" value="1"/>
</dbReference>
<evidence type="ECO:0000256" key="2">
    <source>
        <dbReference type="ARBA" id="ARBA00023242"/>
    </source>
</evidence>
<evidence type="ECO:0000259" key="5">
    <source>
        <dbReference type="PROSITE" id="PS50827"/>
    </source>
</evidence>
<dbReference type="PROSITE" id="PS50827">
    <property type="entry name" value="DDT"/>
    <property type="match status" value="1"/>
</dbReference>
<feature type="chain" id="PRO_5032700904" description="DDT domain-containing protein" evidence="4">
    <location>
        <begin position="19"/>
        <end position="845"/>
    </location>
</feature>
<evidence type="ECO:0000313" key="8">
    <source>
        <dbReference type="Proteomes" id="UP000604825"/>
    </source>
</evidence>
<evidence type="ECO:0000313" key="7">
    <source>
        <dbReference type="EMBL" id="CAD6244132.1"/>
    </source>
</evidence>
<dbReference type="InterPro" id="IPR013136">
    <property type="entry name" value="WSTF_Acf1_Cbp146"/>
</dbReference>
<dbReference type="EMBL" id="CAJGYO010000007">
    <property type="protein sequence ID" value="CAD6244132.1"/>
    <property type="molecule type" value="Genomic_DNA"/>
</dbReference>
<dbReference type="Pfam" id="PF14303">
    <property type="entry name" value="NAM-associated"/>
    <property type="match status" value="1"/>
</dbReference>
<dbReference type="PROSITE" id="PS51136">
    <property type="entry name" value="WAC"/>
    <property type="match status" value="1"/>
</dbReference>
<gene>
    <name evidence="7" type="ORF">NCGR_LOCUS28948</name>
</gene>
<dbReference type="PANTHER" id="PTHR15546">
    <property type="entry name" value="BROMODOMAIN ADJACENT TO ZINC FINGER DOMAIN, 2A"/>
    <property type="match status" value="1"/>
</dbReference>
<evidence type="ECO:0000256" key="1">
    <source>
        <dbReference type="ARBA" id="ARBA00004123"/>
    </source>
</evidence>
<evidence type="ECO:0008006" key="9">
    <source>
        <dbReference type="Google" id="ProtNLM"/>
    </source>
</evidence>
<dbReference type="Proteomes" id="UP000604825">
    <property type="component" value="Unassembled WGS sequence"/>
</dbReference>
<dbReference type="InterPro" id="IPR018501">
    <property type="entry name" value="DDT_dom"/>
</dbReference>
<evidence type="ECO:0000256" key="3">
    <source>
        <dbReference type="PROSITE-ProRule" id="PRU00475"/>
    </source>
</evidence>
<comment type="subcellular location">
    <subcellularLocation>
        <location evidence="1 3">Nucleus</location>
    </subcellularLocation>
</comment>
<dbReference type="InterPro" id="IPR029466">
    <property type="entry name" value="NAM-associated_C"/>
</dbReference>
<evidence type="ECO:0000256" key="4">
    <source>
        <dbReference type="SAM" id="SignalP"/>
    </source>
</evidence>
<dbReference type="GO" id="GO:0005634">
    <property type="term" value="C:nucleus"/>
    <property type="evidence" value="ECO:0007669"/>
    <property type="project" value="UniProtKB-SubCell"/>
</dbReference>
<evidence type="ECO:0000259" key="6">
    <source>
        <dbReference type="PROSITE" id="PS51136"/>
    </source>
</evidence>
<keyword evidence="2 3" id="KW-0539">Nucleus</keyword>
<feature type="domain" description="DDT" evidence="5">
    <location>
        <begin position="501"/>
        <end position="561"/>
    </location>
</feature>
<feature type="domain" description="WAC" evidence="6">
    <location>
        <begin position="246"/>
        <end position="351"/>
    </location>
</feature>
<dbReference type="OrthoDB" id="332390at2759"/>
<dbReference type="Pfam" id="PF02791">
    <property type="entry name" value="DDT"/>
    <property type="match status" value="1"/>
</dbReference>
<comment type="caution">
    <text evidence="7">The sequence shown here is derived from an EMBL/GenBank/DDBJ whole genome shotgun (WGS) entry which is preliminary data.</text>
</comment>
<dbReference type="SMART" id="SM00571">
    <property type="entry name" value="DDT"/>
    <property type="match status" value="1"/>
</dbReference>
<dbReference type="InterPro" id="IPR028941">
    <property type="entry name" value="WHIM2_dom"/>
</dbReference>
<sequence length="845" mass="96797">MASCVAPLLQSLAGLCRALLLPRKAKAVSRLLLLQGQKAGRASFSRVKPQSSTSGGDGFLTDILLNGGDGDVAGLDDLNFLITQDTQSIHDLPSEVQEVHVEVQPSRSTKGPKRTKKFIISQASMMYQELDKDNKSFTLIHCWNILKEEDKWKAKRIELAELEKLASKKKQKSTKVSRTRDVEAPNNEEVTELSIKALKRKGFGILFLQKEEIIFTFTGRILGQMPLFDKKPFSLLEPPKDLDSKEKVFQIRFTKEIFRDYEEYLKRLNLYRQRVWTCKISGKSNLTFEEALVSEHKAMEKAQNLPTELMAHVLRMTQYSTLGLHELIDKIYASLLEEVFEGIELHANKDGAVAPCKILKILDSGGTKMCEVGWIRQGKAVTNTSVIKAADLFYRRAPVSRNTLKIFIRDATSQSNPWVIHENLAKKFGISMDPPDSVMKKGRKRQENGTIEDGRKKLKTDEEQAYVMIKYPIDDLLVRPNADDPALFKRPPLATDFRVPRCSVGDLLMVWDFCSSFGRALNLSPFPLTDLENAICHKESNVLLVEIHAAMFHLLIKDEGDYFTVLQNKKRKLKVSSVTWAEYLCDFLEMAKNEELSTNIATVRRGYYGLIDTDIKLKILRELVEEAIQTSAIREILSDRVDQKQVLNATKRENTRKDKQEQNLNTEIAMKKEENQTDAVQGGHEGVDELVRGKENDKSNICRSRTEGKRHLVRHLETEIEKLSIRSSPLGKDRQYNRYWFFKREGRLFVETADSREWGHYSTKEELDVLMGSLNVKGIRERALKRQLEKFYSKISNALEKRSKDIANKMLLEEGVLRRSTRVRANPKDNPSMAFLKYVNKWKDN</sequence>
<accession>A0A811PMT1</accession>
<protein>
    <recommendedName>
        <fullName evidence="9">DDT domain-containing protein</fullName>
    </recommendedName>
</protein>
<feature type="signal peptide" evidence="4">
    <location>
        <begin position="1"/>
        <end position="18"/>
    </location>
</feature>
<name>A0A811PMT1_9POAL</name>
<dbReference type="InterPro" id="IPR053271">
    <property type="entry name" value="DDT_domain"/>
</dbReference>
<reference evidence="7" key="1">
    <citation type="submission" date="2020-10" db="EMBL/GenBank/DDBJ databases">
        <authorList>
            <person name="Han B."/>
            <person name="Lu T."/>
            <person name="Zhao Q."/>
            <person name="Huang X."/>
            <person name="Zhao Y."/>
        </authorList>
    </citation>
    <scope>NUCLEOTIDE SEQUENCE</scope>
</reference>
<keyword evidence="8" id="KW-1185">Reference proteome</keyword>